<sequence>MLSSIFILIVLSLFLGTGVWLVFVWAVKKGEFDDVEGPKFRMLDEEEGTGAIEDKEVGNEDSGRKN</sequence>
<proteinExistence type="predicted"/>
<reference evidence="3 4" key="1">
    <citation type="journal article" date="2016" name="C (Basel)">
        <title>Selective Growth of and Electricity Production by Marine Exoelectrogenic Bacteria in Self-Aggregated Hydrogel of Microbially Reduced Graphene Oxide.</title>
        <authorList>
            <person name="Yoshida N."/>
            <person name="Goto Y."/>
            <person name="Miyata Y."/>
        </authorList>
    </citation>
    <scope>NUCLEOTIDE SEQUENCE [LARGE SCALE GENOMIC DNA]</scope>
    <source>
        <strain evidence="3 4">NIT-T3</strain>
    </source>
</reference>
<dbReference type="Pfam" id="PF03597">
    <property type="entry name" value="FixS"/>
    <property type="match status" value="1"/>
</dbReference>
<keyword evidence="4" id="KW-1185">Reference proteome</keyword>
<dbReference type="PANTHER" id="PTHR41532">
    <property type="entry name" value="FIXS PROTEIN"/>
    <property type="match status" value="1"/>
</dbReference>
<reference evidence="3 4" key="2">
    <citation type="journal article" date="2021" name="Int. J. Syst. Evol. Microbiol.">
        <title>Isolation and Polyphasic Characterization of Desulfuromonas versatilis sp. Nov., an Electrogenic Bacteria Capable of Versatile Metabolism Isolated from a Graphene Oxide-Reducing Enrichment Culture.</title>
        <authorList>
            <person name="Xie L."/>
            <person name="Yoshida N."/>
            <person name="Ishii S."/>
            <person name="Meng L."/>
        </authorList>
    </citation>
    <scope>NUCLEOTIDE SEQUENCE [LARGE SCALE GENOMIC DNA]</scope>
    <source>
        <strain evidence="3 4">NIT-T3</strain>
    </source>
</reference>
<evidence type="ECO:0000256" key="1">
    <source>
        <dbReference type="SAM" id="MobiDB-lite"/>
    </source>
</evidence>
<keyword evidence="2" id="KW-0812">Transmembrane</keyword>
<dbReference type="RefSeq" id="WP_221250890.1">
    <property type="nucleotide sequence ID" value="NZ_AP024355.1"/>
</dbReference>
<keyword evidence="2" id="KW-0472">Membrane</keyword>
<dbReference type="Proteomes" id="UP001319827">
    <property type="component" value="Chromosome"/>
</dbReference>
<name>A0ABN6DW83_9BACT</name>
<accession>A0ABN6DW83</accession>
<organism evidence="3 4">
    <name type="scientific">Desulfuromonas versatilis</name>
    <dbReference type="NCBI Taxonomy" id="2802975"/>
    <lineage>
        <taxon>Bacteria</taxon>
        <taxon>Pseudomonadati</taxon>
        <taxon>Thermodesulfobacteriota</taxon>
        <taxon>Desulfuromonadia</taxon>
        <taxon>Desulfuromonadales</taxon>
        <taxon>Desulfuromonadaceae</taxon>
        <taxon>Desulfuromonas</taxon>
    </lineage>
</organism>
<dbReference type="PANTHER" id="PTHR41532:SF1">
    <property type="entry name" value="FIXS PROTEIN"/>
    <property type="match status" value="1"/>
</dbReference>
<protein>
    <recommendedName>
        <fullName evidence="5">Cytochrome oxidase maturation protein, cbb3-type</fullName>
    </recommendedName>
</protein>
<dbReference type="EMBL" id="AP024355">
    <property type="protein sequence ID" value="BCR03416.1"/>
    <property type="molecule type" value="Genomic_DNA"/>
</dbReference>
<gene>
    <name evidence="3" type="ORF">DESUT3_04850</name>
</gene>
<evidence type="ECO:0000313" key="4">
    <source>
        <dbReference type="Proteomes" id="UP001319827"/>
    </source>
</evidence>
<dbReference type="NCBIfam" id="TIGR00847">
    <property type="entry name" value="ccoS"/>
    <property type="match status" value="1"/>
</dbReference>
<feature type="transmembrane region" description="Helical" evidence="2">
    <location>
        <begin position="6"/>
        <end position="27"/>
    </location>
</feature>
<evidence type="ECO:0000313" key="3">
    <source>
        <dbReference type="EMBL" id="BCR03416.1"/>
    </source>
</evidence>
<feature type="compositionally biased region" description="Basic and acidic residues" evidence="1">
    <location>
        <begin position="52"/>
        <end position="66"/>
    </location>
</feature>
<evidence type="ECO:0000256" key="2">
    <source>
        <dbReference type="SAM" id="Phobius"/>
    </source>
</evidence>
<keyword evidence="2" id="KW-1133">Transmembrane helix</keyword>
<dbReference type="InterPro" id="IPR004714">
    <property type="entry name" value="Cyt_oxidase_maturation_cbb3"/>
</dbReference>
<evidence type="ECO:0008006" key="5">
    <source>
        <dbReference type="Google" id="ProtNLM"/>
    </source>
</evidence>
<feature type="region of interest" description="Disordered" evidence="1">
    <location>
        <begin position="46"/>
        <end position="66"/>
    </location>
</feature>